<organism evidence="1 2">
    <name type="scientific">Rickenella mellea</name>
    <dbReference type="NCBI Taxonomy" id="50990"/>
    <lineage>
        <taxon>Eukaryota</taxon>
        <taxon>Fungi</taxon>
        <taxon>Dikarya</taxon>
        <taxon>Basidiomycota</taxon>
        <taxon>Agaricomycotina</taxon>
        <taxon>Agaricomycetes</taxon>
        <taxon>Hymenochaetales</taxon>
        <taxon>Rickenellaceae</taxon>
        <taxon>Rickenella</taxon>
    </lineage>
</organism>
<keyword evidence="2" id="KW-1185">Reference proteome</keyword>
<reference evidence="1 2" key="1">
    <citation type="submission" date="2018-06" db="EMBL/GenBank/DDBJ databases">
        <title>A transcriptomic atlas of mushroom development highlights an independent origin of complex multicellularity.</title>
        <authorList>
            <consortium name="DOE Joint Genome Institute"/>
            <person name="Krizsan K."/>
            <person name="Almasi E."/>
            <person name="Merenyi Z."/>
            <person name="Sahu N."/>
            <person name="Viragh M."/>
            <person name="Koszo T."/>
            <person name="Mondo S."/>
            <person name="Kiss B."/>
            <person name="Balint B."/>
            <person name="Kues U."/>
            <person name="Barry K."/>
            <person name="Hegedus J.C."/>
            <person name="Henrissat B."/>
            <person name="Johnson J."/>
            <person name="Lipzen A."/>
            <person name="Ohm R."/>
            <person name="Nagy I."/>
            <person name="Pangilinan J."/>
            <person name="Yan J."/>
            <person name="Xiong Y."/>
            <person name="Grigoriev I.V."/>
            <person name="Hibbett D.S."/>
            <person name="Nagy L.G."/>
        </authorList>
    </citation>
    <scope>NUCLEOTIDE SEQUENCE [LARGE SCALE GENOMIC DNA]</scope>
    <source>
        <strain evidence="1 2">SZMC22713</strain>
    </source>
</reference>
<dbReference type="AlphaFoldDB" id="A0A4R5XEG4"/>
<sequence length="250" mass="27222">MCVVGEPQAITAVKFTARLGDTTQSNGTCIQTIQLLGAHGRPGIVGSCSWGSIPIPEKRSFLAVKNACSWRGISVDCGAVEHIAHIDITPSCGLHGRTVDIWRLGSLDANGEPIVKLQSPFSGHSEIVYCRAGPLLKLQQDDLELHCFDSLNAGLLFFCFELDLATESLARKSRFSPEDAFSGFSSKGDERTLSCSHVTDVTFVTSRSRMEATKVKCQYYWKGSSRLCGAWAGDGDDFSTRNPGRLRSIR</sequence>
<dbReference type="EMBL" id="ML170156">
    <property type="protein sequence ID" value="TDL29132.1"/>
    <property type="molecule type" value="Genomic_DNA"/>
</dbReference>
<accession>A0A4R5XEG4</accession>
<evidence type="ECO:0000313" key="2">
    <source>
        <dbReference type="Proteomes" id="UP000294933"/>
    </source>
</evidence>
<proteinExistence type="predicted"/>
<name>A0A4R5XEG4_9AGAM</name>
<protein>
    <submittedName>
        <fullName evidence="1">Uncharacterized protein</fullName>
    </submittedName>
</protein>
<dbReference type="VEuPathDB" id="FungiDB:BD410DRAFT_5256"/>
<evidence type="ECO:0000313" key="1">
    <source>
        <dbReference type="EMBL" id="TDL29132.1"/>
    </source>
</evidence>
<gene>
    <name evidence="1" type="ORF">BD410DRAFT_5256</name>
</gene>
<dbReference type="Proteomes" id="UP000294933">
    <property type="component" value="Unassembled WGS sequence"/>
</dbReference>